<accession>A0A6C0DD11</accession>
<evidence type="ECO:0000256" key="1">
    <source>
        <dbReference type="SAM" id="Phobius"/>
    </source>
</evidence>
<keyword evidence="1" id="KW-0472">Membrane</keyword>
<proteinExistence type="predicted"/>
<organism evidence="2">
    <name type="scientific">viral metagenome</name>
    <dbReference type="NCBI Taxonomy" id="1070528"/>
    <lineage>
        <taxon>unclassified sequences</taxon>
        <taxon>metagenomes</taxon>
        <taxon>organismal metagenomes</taxon>
    </lineage>
</organism>
<feature type="transmembrane region" description="Helical" evidence="1">
    <location>
        <begin position="9"/>
        <end position="31"/>
    </location>
</feature>
<keyword evidence="1" id="KW-0812">Transmembrane</keyword>
<sequence length="59" mass="6913">MYDFSKSNFILMIGGQIIFFILLILVVYFGMEPLKTFPYAEDVRKQVKLFMAESNAQKK</sequence>
<name>A0A6C0DD11_9ZZZZ</name>
<keyword evidence="1" id="KW-1133">Transmembrane helix</keyword>
<evidence type="ECO:0000313" key="2">
    <source>
        <dbReference type="EMBL" id="QHT14798.1"/>
    </source>
</evidence>
<protein>
    <submittedName>
        <fullName evidence="2">Uncharacterized protein</fullName>
    </submittedName>
</protein>
<dbReference type="EMBL" id="MN739590">
    <property type="protein sequence ID" value="QHT14798.1"/>
    <property type="molecule type" value="Genomic_DNA"/>
</dbReference>
<reference evidence="2" key="1">
    <citation type="journal article" date="2020" name="Nature">
        <title>Giant virus diversity and host interactions through global metagenomics.</title>
        <authorList>
            <person name="Schulz F."/>
            <person name="Roux S."/>
            <person name="Paez-Espino D."/>
            <person name="Jungbluth S."/>
            <person name="Walsh D.A."/>
            <person name="Denef V.J."/>
            <person name="McMahon K.D."/>
            <person name="Konstantinidis K.T."/>
            <person name="Eloe-Fadrosh E.A."/>
            <person name="Kyrpides N.C."/>
            <person name="Woyke T."/>
        </authorList>
    </citation>
    <scope>NUCLEOTIDE SEQUENCE</scope>
    <source>
        <strain evidence="2">GVMAG-M-3300023174-141</strain>
    </source>
</reference>
<dbReference type="AlphaFoldDB" id="A0A6C0DD11"/>